<accession>A0A5B7D2T8</accession>
<dbReference type="GO" id="GO:0034727">
    <property type="term" value="P:piecemeal microautophagy of the nucleus"/>
    <property type="evidence" value="ECO:0007669"/>
    <property type="project" value="TreeGrafter"/>
</dbReference>
<dbReference type="InterPro" id="IPR042522">
    <property type="entry name" value="Atg7_N_1"/>
</dbReference>
<dbReference type="InterPro" id="IPR042523">
    <property type="entry name" value="Atg7_N_2"/>
</dbReference>
<evidence type="ECO:0000256" key="2">
    <source>
        <dbReference type="ARBA" id="ARBA00017647"/>
    </source>
</evidence>
<dbReference type="AlphaFoldDB" id="A0A5B7D2T8"/>
<dbReference type="Gene3D" id="3.40.140.70">
    <property type="entry name" value="Ubiquitin-like modifier-activating enzyme ATG7 N-terminal domain"/>
    <property type="match status" value="1"/>
</dbReference>
<evidence type="ECO:0000256" key="8">
    <source>
        <dbReference type="ARBA" id="ARBA00030242"/>
    </source>
</evidence>
<sequence>MCFARCVLHWNNVNKETLELDVLQLSEQAVPVMGSYTNTDTPGLPPRLYVEYDALERRKTASRWSCHATGTLINTNTIEEFRNRSKQDLLKGSATTLWEAITSGQALQDPSVLASFLMFTFADLKKYHFYYWFAFPAFTYPKAMHKKPPQSFTDALTQKEVHIESLLASYTSQEVDFNQGFFSITKSDEEFTVHPLRDYPKLRTAADSKSNQEVYLGISDPSTLPSNPGWTLRNLLTLVAIRSKQWQSYKVVCLRVRTRNGVQDASHSLVVEVDLSEEPESLIPSEMPPCLGWEKNERGKMGPRMVNLSANMDPTRLAESAVDLNLKLMRWRVAPQLNLGVVQQTHCLLLGAGTLGCAVARCLMGWGVRHITLVDSAKVSYSNPVRQNLFTFSDCQSGGRHKAVAAAEALLQIFPKMLVLTAALGFDSFLVMRHGIREVGTEVSLPSTTAIPRNSIPGKMLGCYFCNDVVAPGNSTHDRTLDQQCTVTRPGVSYLAAGHVTELLAAILQHPDKGLAEASVKEQGNVKEGVLGPVPHSLRGFLGRHQLLTPASTSFDQCSGCCREATYMEEGFEFLLKVFNSTAYLEEVSGLSRLHHCVDDSQVWELSDEEDME</sequence>
<keyword evidence="5" id="KW-0653">Protein transport</keyword>
<feature type="domain" description="THIF-type NAD/FAD binding fold" evidence="10">
    <location>
        <begin position="331"/>
        <end position="417"/>
    </location>
</feature>
<dbReference type="PANTHER" id="PTHR10953:SF3">
    <property type="entry name" value="UBIQUITIN-LIKE MODIFIER-ACTIVATING ENZYME ATG7"/>
    <property type="match status" value="1"/>
</dbReference>
<dbReference type="Gene3D" id="3.40.140.100">
    <property type="entry name" value="Ubiquitin-like modifier-activating enzyme ATG7 C-terminal domain"/>
    <property type="match status" value="1"/>
</dbReference>
<evidence type="ECO:0000256" key="3">
    <source>
        <dbReference type="ARBA" id="ARBA00018730"/>
    </source>
</evidence>
<evidence type="ECO:0000259" key="10">
    <source>
        <dbReference type="Pfam" id="PF00899"/>
    </source>
</evidence>
<evidence type="ECO:0000256" key="4">
    <source>
        <dbReference type="ARBA" id="ARBA00022448"/>
    </source>
</evidence>
<reference evidence="12 13" key="1">
    <citation type="submission" date="2019-05" db="EMBL/GenBank/DDBJ databases">
        <title>Another draft genome of Portunus trituberculatus and its Hox gene families provides insights of decapod evolution.</title>
        <authorList>
            <person name="Jeong J.-H."/>
            <person name="Song I."/>
            <person name="Kim S."/>
            <person name="Choi T."/>
            <person name="Kim D."/>
            <person name="Ryu S."/>
            <person name="Kim W."/>
        </authorList>
    </citation>
    <scope>NUCLEOTIDE SEQUENCE [LARGE SCALE GENOMIC DNA]</scope>
    <source>
        <tissue evidence="12">Muscle</tissue>
    </source>
</reference>
<dbReference type="SUPFAM" id="SSF69572">
    <property type="entry name" value="Activating enzymes of the ubiquitin-like proteins"/>
    <property type="match status" value="1"/>
</dbReference>
<gene>
    <name evidence="12" type="primary">ATG7</name>
    <name evidence="12" type="ORF">E2C01_007591</name>
</gene>
<evidence type="ECO:0000256" key="1">
    <source>
        <dbReference type="ARBA" id="ARBA00010931"/>
    </source>
</evidence>
<dbReference type="GO" id="GO:0015031">
    <property type="term" value="P:protein transport"/>
    <property type="evidence" value="ECO:0007669"/>
    <property type="project" value="UniProtKB-KW"/>
</dbReference>
<proteinExistence type="inferred from homology"/>
<evidence type="ECO:0000256" key="6">
    <source>
        <dbReference type="ARBA" id="ARBA00023006"/>
    </source>
</evidence>
<comment type="caution">
    <text evidence="12">The sequence shown here is derived from an EMBL/GenBank/DDBJ whole genome shotgun (WGS) entry which is preliminary data.</text>
</comment>
<dbReference type="PANTHER" id="PTHR10953">
    <property type="entry name" value="UBIQUITIN-ACTIVATING ENZYME E1"/>
    <property type="match status" value="1"/>
</dbReference>
<dbReference type="Gene3D" id="3.40.50.720">
    <property type="entry name" value="NAD(P)-binding Rossmann-like Domain"/>
    <property type="match status" value="2"/>
</dbReference>
<dbReference type="FunFam" id="3.40.140.70:FF:000001">
    <property type="entry name" value="Ubiquitin-like modifier-activating enzyme atg7"/>
    <property type="match status" value="1"/>
</dbReference>
<dbReference type="GO" id="GO:0019778">
    <property type="term" value="F:Atg12 activating enzyme activity"/>
    <property type="evidence" value="ECO:0007669"/>
    <property type="project" value="TreeGrafter"/>
</dbReference>
<dbReference type="GO" id="GO:0000045">
    <property type="term" value="P:autophagosome assembly"/>
    <property type="evidence" value="ECO:0007669"/>
    <property type="project" value="TreeGrafter"/>
</dbReference>
<dbReference type="GO" id="GO:0006995">
    <property type="term" value="P:cellular response to nitrogen starvation"/>
    <property type="evidence" value="ECO:0007669"/>
    <property type="project" value="TreeGrafter"/>
</dbReference>
<evidence type="ECO:0000259" key="11">
    <source>
        <dbReference type="Pfam" id="PF16420"/>
    </source>
</evidence>
<evidence type="ECO:0000256" key="9">
    <source>
        <dbReference type="ARBA" id="ARBA00032823"/>
    </source>
</evidence>
<dbReference type="EMBL" id="VSRR010000381">
    <property type="protein sequence ID" value="MPC14816.1"/>
    <property type="molecule type" value="Genomic_DNA"/>
</dbReference>
<dbReference type="InterPro" id="IPR045886">
    <property type="entry name" value="ThiF/MoeB/HesA"/>
</dbReference>
<dbReference type="GO" id="GO:0000422">
    <property type="term" value="P:autophagy of mitochondrion"/>
    <property type="evidence" value="ECO:0007669"/>
    <property type="project" value="TreeGrafter"/>
</dbReference>
<dbReference type="InterPro" id="IPR032197">
    <property type="entry name" value="Atg7_N"/>
</dbReference>
<dbReference type="Pfam" id="PF16420">
    <property type="entry name" value="ATG7_N"/>
    <property type="match status" value="1"/>
</dbReference>
<keyword evidence="4" id="KW-0813">Transport</keyword>
<comment type="similarity">
    <text evidence="1">Belongs to the ATG7 family.</text>
</comment>
<dbReference type="GO" id="GO:0019779">
    <property type="term" value="F:Atg8 activating enzyme activity"/>
    <property type="evidence" value="ECO:0007669"/>
    <property type="project" value="TreeGrafter"/>
</dbReference>
<keyword evidence="13" id="KW-1185">Reference proteome</keyword>
<dbReference type="GO" id="GO:0000407">
    <property type="term" value="C:phagophore assembly site"/>
    <property type="evidence" value="ECO:0007669"/>
    <property type="project" value="TreeGrafter"/>
</dbReference>
<evidence type="ECO:0000256" key="5">
    <source>
        <dbReference type="ARBA" id="ARBA00022927"/>
    </source>
</evidence>
<dbReference type="OrthoDB" id="338614at2759"/>
<feature type="domain" description="Ubiquitin-like modifier-activating enzyme Atg7 N-terminal" evidence="11">
    <location>
        <begin position="18"/>
        <end position="312"/>
    </location>
</feature>
<keyword evidence="6" id="KW-0072">Autophagy</keyword>
<dbReference type="Proteomes" id="UP000324222">
    <property type="component" value="Unassembled WGS sequence"/>
</dbReference>
<evidence type="ECO:0000313" key="13">
    <source>
        <dbReference type="Proteomes" id="UP000324222"/>
    </source>
</evidence>
<dbReference type="Pfam" id="PF00899">
    <property type="entry name" value="ThiF"/>
    <property type="match status" value="1"/>
</dbReference>
<evidence type="ECO:0000313" key="12">
    <source>
        <dbReference type="EMBL" id="MPC14816.1"/>
    </source>
</evidence>
<dbReference type="InterPro" id="IPR000594">
    <property type="entry name" value="ThiF_NAD_FAD-bd"/>
</dbReference>
<name>A0A5B7D2T8_PORTR</name>
<evidence type="ECO:0000256" key="7">
    <source>
        <dbReference type="ARBA" id="ARBA00029897"/>
    </source>
</evidence>
<protein>
    <recommendedName>
        <fullName evidence="2">Ubiquitin-like modifier-activating enzyme ATG7</fullName>
    </recommendedName>
    <alternativeName>
        <fullName evidence="7 9">ATG12-activating enzyme E1 ATG7</fullName>
    </alternativeName>
    <alternativeName>
        <fullName evidence="8">Autophagy-related protein 7</fullName>
    </alternativeName>
    <alternativeName>
        <fullName evidence="3">Ubiquitin-like modifier-activating enzyme atg7</fullName>
    </alternativeName>
</protein>
<dbReference type="InterPro" id="IPR035985">
    <property type="entry name" value="Ubiquitin-activating_enz"/>
</dbReference>
<organism evidence="12 13">
    <name type="scientific">Portunus trituberculatus</name>
    <name type="common">Swimming crab</name>
    <name type="synonym">Neptunus trituberculatus</name>
    <dbReference type="NCBI Taxonomy" id="210409"/>
    <lineage>
        <taxon>Eukaryota</taxon>
        <taxon>Metazoa</taxon>
        <taxon>Ecdysozoa</taxon>
        <taxon>Arthropoda</taxon>
        <taxon>Crustacea</taxon>
        <taxon>Multicrustacea</taxon>
        <taxon>Malacostraca</taxon>
        <taxon>Eumalacostraca</taxon>
        <taxon>Eucarida</taxon>
        <taxon>Decapoda</taxon>
        <taxon>Pleocyemata</taxon>
        <taxon>Brachyura</taxon>
        <taxon>Eubrachyura</taxon>
        <taxon>Portunoidea</taxon>
        <taxon>Portunidae</taxon>
        <taxon>Portuninae</taxon>
        <taxon>Portunus</taxon>
    </lineage>
</organism>
<dbReference type="GO" id="GO:0032446">
    <property type="term" value="P:protein modification by small protein conjugation"/>
    <property type="evidence" value="ECO:0007669"/>
    <property type="project" value="TreeGrafter"/>
</dbReference>